<gene>
    <name evidence="2" type="ORF">ACFONA_06920</name>
</gene>
<organism evidence="2 3">
    <name type="scientific">Sphingomonas hylomeconis</name>
    <dbReference type="NCBI Taxonomy" id="1395958"/>
    <lineage>
        <taxon>Bacteria</taxon>
        <taxon>Pseudomonadati</taxon>
        <taxon>Pseudomonadota</taxon>
        <taxon>Alphaproteobacteria</taxon>
        <taxon>Sphingomonadales</taxon>
        <taxon>Sphingomonadaceae</taxon>
        <taxon>Sphingomonas</taxon>
    </lineage>
</organism>
<dbReference type="Proteomes" id="UP001595713">
    <property type="component" value="Unassembled WGS sequence"/>
</dbReference>
<feature type="domain" description="DUF6916" evidence="1">
    <location>
        <begin position="11"/>
        <end position="102"/>
    </location>
</feature>
<proteinExistence type="predicted"/>
<sequence>MTSPAPRPMFLAEFTPLVGRTLHADCDPRPVDLDLVEATPLRSTGQEHRPPFTLIFSSPPAILLLAGSYTMRGAGLEPAPIYISPIAAPMGSRAGHYYQAVFN</sequence>
<reference evidence="3" key="1">
    <citation type="journal article" date="2019" name="Int. J. Syst. Evol. Microbiol.">
        <title>The Global Catalogue of Microorganisms (GCM) 10K type strain sequencing project: providing services to taxonomists for standard genome sequencing and annotation.</title>
        <authorList>
            <consortium name="The Broad Institute Genomics Platform"/>
            <consortium name="The Broad Institute Genome Sequencing Center for Infectious Disease"/>
            <person name="Wu L."/>
            <person name="Ma J."/>
        </authorList>
    </citation>
    <scope>NUCLEOTIDE SEQUENCE [LARGE SCALE GENOMIC DNA]</scope>
    <source>
        <strain evidence="3">KCTC 42739</strain>
    </source>
</reference>
<dbReference type="EMBL" id="JBHRXP010000002">
    <property type="protein sequence ID" value="MFC3579897.1"/>
    <property type="molecule type" value="Genomic_DNA"/>
</dbReference>
<name>A0ABV7SW82_9SPHN</name>
<dbReference type="InterPro" id="IPR054209">
    <property type="entry name" value="DUF6916"/>
</dbReference>
<evidence type="ECO:0000259" key="1">
    <source>
        <dbReference type="Pfam" id="PF21880"/>
    </source>
</evidence>
<evidence type="ECO:0000313" key="3">
    <source>
        <dbReference type="Proteomes" id="UP001595713"/>
    </source>
</evidence>
<keyword evidence="3" id="KW-1185">Reference proteome</keyword>
<accession>A0ABV7SW82</accession>
<protein>
    <submittedName>
        <fullName evidence="2">DUF6916 family protein</fullName>
    </submittedName>
</protein>
<dbReference type="Pfam" id="PF21880">
    <property type="entry name" value="DUF6916"/>
    <property type="match status" value="1"/>
</dbReference>
<comment type="caution">
    <text evidence="2">The sequence shown here is derived from an EMBL/GenBank/DDBJ whole genome shotgun (WGS) entry which is preliminary data.</text>
</comment>
<evidence type="ECO:0000313" key="2">
    <source>
        <dbReference type="EMBL" id="MFC3579897.1"/>
    </source>
</evidence>